<dbReference type="Proteomes" id="UP000271087">
    <property type="component" value="Unassembled WGS sequence"/>
</dbReference>
<evidence type="ECO:0000313" key="1">
    <source>
        <dbReference type="EMBL" id="VDM92592.1"/>
    </source>
</evidence>
<protein>
    <submittedName>
        <fullName evidence="3">IBB domain-containing protein</fullName>
    </submittedName>
</protein>
<dbReference type="WBParaSite" id="nOo.2.0.1.t09262-RA">
    <property type="protein sequence ID" value="nOo.2.0.1.t09262-RA"/>
    <property type="gene ID" value="nOo.2.0.1.g09262"/>
</dbReference>
<reference evidence="1 2" key="2">
    <citation type="submission" date="2018-08" db="EMBL/GenBank/DDBJ databases">
        <authorList>
            <person name="Laetsch R D."/>
            <person name="Stevens L."/>
            <person name="Kumar S."/>
            <person name="Blaxter L. M."/>
        </authorList>
    </citation>
    <scope>NUCLEOTIDE SEQUENCE [LARGE SCALE GENOMIC DNA]</scope>
</reference>
<organism evidence="3">
    <name type="scientific">Onchocerca ochengi</name>
    <name type="common">Filarial nematode worm</name>
    <dbReference type="NCBI Taxonomy" id="42157"/>
    <lineage>
        <taxon>Eukaryota</taxon>
        <taxon>Metazoa</taxon>
        <taxon>Ecdysozoa</taxon>
        <taxon>Nematoda</taxon>
        <taxon>Chromadorea</taxon>
        <taxon>Rhabditida</taxon>
        <taxon>Spirurina</taxon>
        <taxon>Spiruromorpha</taxon>
        <taxon>Filarioidea</taxon>
        <taxon>Onchocercidae</taxon>
        <taxon>Onchocerca</taxon>
    </lineage>
</organism>
<dbReference type="EMBL" id="UYRW01004383">
    <property type="protein sequence ID" value="VDM92592.1"/>
    <property type="molecule type" value="Genomic_DNA"/>
</dbReference>
<reference evidence="3" key="1">
    <citation type="submission" date="2016-06" db="UniProtKB">
        <authorList>
            <consortium name="WormBaseParasite"/>
        </authorList>
    </citation>
    <scope>IDENTIFICATION</scope>
</reference>
<sequence length="121" mass="13981">MLNVNFAKLRGRNQLSESDIRSDRILRSDLRQKMKNENNEIIVRKGDKDKANAIEQRNELRAGRRRAVGPLYDATDTSSRSIEIVREGVPRREQIIRLRTGVPAMAFDETPRCFFQLPISV</sequence>
<gene>
    <name evidence="1" type="ORF">NOO_LOCUS9262</name>
</gene>
<dbReference type="AlphaFoldDB" id="A0A182EMB8"/>
<evidence type="ECO:0000313" key="2">
    <source>
        <dbReference type="Proteomes" id="UP000271087"/>
    </source>
</evidence>
<name>A0A182EMB8_ONCOC</name>
<proteinExistence type="predicted"/>
<accession>A0A182EMB8</accession>
<evidence type="ECO:0000313" key="3">
    <source>
        <dbReference type="WBParaSite" id="nOo.2.0.1.t09262-RA"/>
    </source>
</evidence>
<keyword evidence="2" id="KW-1185">Reference proteome</keyword>